<reference evidence="2" key="1">
    <citation type="submission" date="2016-10" db="EMBL/GenBank/DDBJ databases">
        <authorList>
            <person name="Varghese N."/>
            <person name="Submissions S."/>
        </authorList>
    </citation>
    <scope>NUCLEOTIDE SEQUENCE [LARGE SCALE GENOMIC DNA]</scope>
    <source>
        <strain evidence="2">Nm76</strain>
    </source>
</reference>
<protein>
    <submittedName>
        <fullName evidence="1">Uncharacterized protein</fullName>
    </submittedName>
</protein>
<proteinExistence type="predicted"/>
<sequence length="151" mass="16283">MATISFLVNGTAANQAKTIAWVTVEEVAGGALLFKVKQAGGTMGNLHGVYFDIVDESILNTLRVATVSNDIRVGEKAISCLKNGTDASQGCASNSGQEGMSSYSFTLHSMARALSLCDFPHIQLDYSGDYSDSNIKINDDFSHRWLYMGLF</sequence>
<dbReference type="OrthoDB" id="8548116at2"/>
<evidence type="ECO:0000313" key="2">
    <source>
        <dbReference type="Proteomes" id="UP000198814"/>
    </source>
</evidence>
<organism evidence="1 2">
    <name type="scientific">Nitrosomonas oligotropha</name>
    <dbReference type="NCBI Taxonomy" id="42354"/>
    <lineage>
        <taxon>Bacteria</taxon>
        <taxon>Pseudomonadati</taxon>
        <taxon>Pseudomonadota</taxon>
        <taxon>Betaproteobacteria</taxon>
        <taxon>Nitrosomonadales</taxon>
        <taxon>Nitrosomonadaceae</taxon>
        <taxon>Nitrosomonas</taxon>
    </lineage>
</organism>
<keyword evidence="2" id="KW-1185">Reference proteome</keyword>
<dbReference type="AlphaFoldDB" id="A0A1H8RGD1"/>
<accession>A0A1H8RGD1</accession>
<dbReference type="RefSeq" id="WP_090319297.1">
    <property type="nucleotide sequence ID" value="NZ_FNOE01000013.1"/>
</dbReference>
<evidence type="ECO:0000313" key="1">
    <source>
        <dbReference type="EMBL" id="SEO65426.1"/>
    </source>
</evidence>
<dbReference type="Proteomes" id="UP000198814">
    <property type="component" value="Unassembled WGS sequence"/>
</dbReference>
<name>A0A1H8RGD1_9PROT</name>
<gene>
    <name evidence="1" type="ORF">SAMN05216333_11437</name>
</gene>
<dbReference type="EMBL" id="FODO01000014">
    <property type="protein sequence ID" value="SEO65426.1"/>
    <property type="molecule type" value="Genomic_DNA"/>
</dbReference>